<reference evidence="3 4" key="1">
    <citation type="submission" date="2016-03" db="EMBL/GenBank/DDBJ databases">
        <authorList>
            <consortium name="Pathogen Informatics"/>
        </authorList>
    </citation>
    <scope>NUCLEOTIDE SEQUENCE [LARGE SCALE GENOMIC DNA]</scope>
    <source>
        <strain evidence="3 4">NCTC13364</strain>
    </source>
</reference>
<dbReference type="OrthoDB" id="8678477at2"/>
<name>A0A157RI95_9BORD</name>
<dbReference type="Gene3D" id="3.40.190.150">
    <property type="entry name" value="Bordetella uptake gene, domain 1"/>
    <property type="match status" value="1"/>
</dbReference>
<feature type="signal peptide" evidence="2">
    <location>
        <begin position="1"/>
        <end position="21"/>
    </location>
</feature>
<keyword evidence="2" id="KW-0732">Signal</keyword>
<evidence type="ECO:0000313" key="3">
    <source>
        <dbReference type="EMBL" id="SAI57688.1"/>
    </source>
</evidence>
<gene>
    <name evidence="3" type="ORF">SAMEA1982600_04974</name>
</gene>
<comment type="similarity">
    <text evidence="1">Belongs to the UPF0065 (bug) family.</text>
</comment>
<dbReference type="SUPFAM" id="SSF53850">
    <property type="entry name" value="Periplasmic binding protein-like II"/>
    <property type="match status" value="1"/>
</dbReference>
<keyword evidence="3" id="KW-0449">Lipoprotein</keyword>
<dbReference type="Gene3D" id="3.40.190.10">
    <property type="entry name" value="Periplasmic binding protein-like II"/>
    <property type="match status" value="1"/>
</dbReference>
<protein>
    <submittedName>
        <fullName evidence="3">Lipoprotein</fullName>
    </submittedName>
</protein>
<evidence type="ECO:0000256" key="1">
    <source>
        <dbReference type="ARBA" id="ARBA00006987"/>
    </source>
</evidence>
<dbReference type="Proteomes" id="UP000077037">
    <property type="component" value="Unassembled WGS sequence"/>
</dbReference>
<accession>A0A157RI95</accession>
<organism evidence="3 4">
    <name type="scientific">Bordetella ansorpii</name>
    <dbReference type="NCBI Taxonomy" id="288768"/>
    <lineage>
        <taxon>Bacteria</taxon>
        <taxon>Pseudomonadati</taxon>
        <taxon>Pseudomonadota</taxon>
        <taxon>Betaproteobacteria</taxon>
        <taxon>Burkholderiales</taxon>
        <taxon>Alcaligenaceae</taxon>
        <taxon>Bordetella</taxon>
    </lineage>
</organism>
<evidence type="ECO:0000256" key="2">
    <source>
        <dbReference type="SAM" id="SignalP"/>
    </source>
</evidence>
<dbReference type="PIRSF" id="PIRSF017082">
    <property type="entry name" value="YflP"/>
    <property type="match status" value="1"/>
</dbReference>
<evidence type="ECO:0000313" key="4">
    <source>
        <dbReference type="Proteomes" id="UP000077037"/>
    </source>
</evidence>
<dbReference type="PANTHER" id="PTHR42928:SF5">
    <property type="entry name" value="BLR1237 PROTEIN"/>
    <property type="match status" value="1"/>
</dbReference>
<dbReference type="AlphaFoldDB" id="A0A157RI95"/>
<dbReference type="InterPro" id="IPR042100">
    <property type="entry name" value="Bug_dom1"/>
</dbReference>
<dbReference type="CDD" id="cd07012">
    <property type="entry name" value="PBP2_Bug_TTT"/>
    <property type="match status" value="1"/>
</dbReference>
<sequence length="324" mass="33257">MKRIAGLAAALICALAATAQAQQQYPNHPVKIVVPFTPGGATDAVARQLANKLSTRLGQPVIVENRPGAATVIGAQAVADAAPDGYTLMLSGSSTYTVLPALKKQLPYDPLTSFAPIAIVAMAPVVLLAKNGLPARNAAELAELARKRTGKTGLMYGTFGSGSAPHLAGEMFAQAARATLTPVPYKGSAQLVTALIGGEIDMGIDTASSAAPHVAAGKVRAIAVTGAHRSPQLPGTPTFAEAGMPSVSMVGWYALVAPAKTPAPALATLEQAVAGIMQDDEIRKAFAAMALEPVSMGPEAYRKQVTEELQVFGDIGRRASISLD</sequence>
<feature type="chain" id="PRO_5007615666" evidence="2">
    <location>
        <begin position="22"/>
        <end position="324"/>
    </location>
</feature>
<dbReference type="PANTHER" id="PTHR42928">
    <property type="entry name" value="TRICARBOXYLATE-BINDING PROTEIN"/>
    <property type="match status" value="1"/>
</dbReference>
<proteinExistence type="inferred from homology"/>
<dbReference type="EMBL" id="FKBS01000029">
    <property type="protein sequence ID" value="SAI57688.1"/>
    <property type="molecule type" value="Genomic_DNA"/>
</dbReference>
<dbReference type="Pfam" id="PF03401">
    <property type="entry name" value="TctC"/>
    <property type="match status" value="1"/>
</dbReference>
<dbReference type="RefSeq" id="WP_066420409.1">
    <property type="nucleotide sequence ID" value="NZ_FKBS01000029.1"/>
</dbReference>
<dbReference type="InterPro" id="IPR005064">
    <property type="entry name" value="BUG"/>
</dbReference>